<keyword evidence="7" id="KW-0472">Membrane</keyword>
<dbReference type="EC" id="2.4.1.-" evidence="8"/>
<evidence type="ECO:0000256" key="3">
    <source>
        <dbReference type="ARBA" id="ARBA00022676"/>
    </source>
</evidence>
<comment type="caution">
    <text evidence="9">The sequence shown here is derived from an EMBL/GenBank/DDBJ whole genome shotgun (WGS) entry which is preliminary data.</text>
</comment>
<dbReference type="GO" id="GO:0016020">
    <property type="term" value="C:membrane"/>
    <property type="evidence" value="ECO:0007669"/>
    <property type="project" value="UniProtKB-SubCell"/>
</dbReference>
<dbReference type="AlphaFoldDB" id="A0A4U5LQR5"/>
<evidence type="ECO:0000256" key="8">
    <source>
        <dbReference type="RuleBase" id="RU366017"/>
    </source>
</evidence>
<evidence type="ECO:0000256" key="4">
    <source>
        <dbReference type="ARBA" id="ARBA00022679"/>
    </source>
</evidence>
<evidence type="ECO:0000256" key="6">
    <source>
        <dbReference type="ARBA" id="ARBA00022989"/>
    </source>
</evidence>
<dbReference type="EMBL" id="AZBU02000013">
    <property type="protein sequence ID" value="TKR58306.1"/>
    <property type="molecule type" value="Genomic_DNA"/>
</dbReference>
<comment type="subcellular location">
    <subcellularLocation>
        <location evidence="1">Membrane</location>
        <topology evidence="1">Single-pass membrane protein</topology>
    </subcellularLocation>
</comment>
<evidence type="ECO:0000313" key="9">
    <source>
        <dbReference type="EMBL" id="TKR58306.1"/>
    </source>
</evidence>
<protein>
    <recommendedName>
        <fullName evidence="8">Glycosyltransferase family 92 protein</fullName>
        <ecNumber evidence="8">2.4.1.-</ecNumber>
    </recommendedName>
</protein>
<reference evidence="9 10" key="1">
    <citation type="journal article" date="2015" name="Genome Biol.">
        <title>Comparative genomics of Steinernema reveals deeply conserved gene regulatory networks.</title>
        <authorList>
            <person name="Dillman A.R."/>
            <person name="Macchietto M."/>
            <person name="Porter C.F."/>
            <person name="Rogers A."/>
            <person name="Williams B."/>
            <person name="Antoshechkin I."/>
            <person name="Lee M.M."/>
            <person name="Goodwin Z."/>
            <person name="Lu X."/>
            <person name="Lewis E.E."/>
            <person name="Goodrich-Blair H."/>
            <person name="Stock S.P."/>
            <person name="Adams B.J."/>
            <person name="Sternberg P.W."/>
            <person name="Mortazavi A."/>
        </authorList>
    </citation>
    <scope>NUCLEOTIDE SEQUENCE [LARGE SCALE GENOMIC DNA]</scope>
    <source>
        <strain evidence="9 10">ALL</strain>
    </source>
</reference>
<keyword evidence="6" id="KW-1133">Transmembrane helix</keyword>
<keyword evidence="5" id="KW-0812">Transmembrane</keyword>
<organism evidence="9 10">
    <name type="scientific">Steinernema carpocapsae</name>
    <name type="common">Entomopathogenic nematode</name>
    <dbReference type="NCBI Taxonomy" id="34508"/>
    <lineage>
        <taxon>Eukaryota</taxon>
        <taxon>Metazoa</taxon>
        <taxon>Ecdysozoa</taxon>
        <taxon>Nematoda</taxon>
        <taxon>Chromadorea</taxon>
        <taxon>Rhabditida</taxon>
        <taxon>Tylenchina</taxon>
        <taxon>Panagrolaimomorpha</taxon>
        <taxon>Strongyloidoidea</taxon>
        <taxon>Steinernematidae</taxon>
        <taxon>Steinernema</taxon>
    </lineage>
</organism>
<keyword evidence="4 8" id="KW-0808">Transferase</keyword>
<evidence type="ECO:0000256" key="1">
    <source>
        <dbReference type="ARBA" id="ARBA00004167"/>
    </source>
</evidence>
<keyword evidence="10" id="KW-1185">Reference proteome</keyword>
<name>A0A4U5LQR5_STECR</name>
<gene>
    <name evidence="9" type="ORF">L596_029768</name>
</gene>
<keyword evidence="3 8" id="KW-0328">Glycosyltransferase</keyword>
<dbReference type="Proteomes" id="UP000298663">
    <property type="component" value="Unassembled WGS sequence"/>
</dbReference>
<dbReference type="PANTHER" id="PTHR21645:SF2">
    <property type="entry name" value="GLYCOSYLTRANSFERASE FAMILY 92 PROTEIN F59C6.8"/>
    <property type="match status" value="1"/>
</dbReference>
<dbReference type="InterPro" id="IPR052012">
    <property type="entry name" value="GTase_92"/>
</dbReference>
<dbReference type="GO" id="GO:0016757">
    <property type="term" value="F:glycosyltransferase activity"/>
    <property type="evidence" value="ECO:0007669"/>
    <property type="project" value="UniProtKB-UniRule"/>
</dbReference>
<dbReference type="PANTHER" id="PTHR21645">
    <property type="entry name" value="GLYCOSYLTRANSFERASE FAMILY 92 PROTEIN"/>
    <property type="match status" value="1"/>
</dbReference>
<evidence type="ECO:0000256" key="7">
    <source>
        <dbReference type="ARBA" id="ARBA00023136"/>
    </source>
</evidence>
<evidence type="ECO:0000256" key="5">
    <source>
        <dbReference type="ARBA" id="ARBA00022692"/>
    </source>
</evidence>
<dbReference type="Pfam" id="PF01697">
    <property type="entry name" value="Glyco_transf_92"/>
    <property type="match status" value="1"/>
</dbReference>
<dbReference type="InterPro" id="IPR008166">
    <property type="entry name" value="Glyco_transf_92"/>
</dbReference>
<evidence type="ECO:0000313" key="10">
    <source>
        <dbReference type="Proteomes" id="UP000298663"/>
    </source>
</evidence>
<reference evidence="9 10" key="2">
    <citation type="journal article" date="2019" name="G3 (Bethesda)">
        <title>Hybrid Assembly of the Genome of the Entomopathogenic Nematode Steinernema carpocapsae Identifies the X-Chromosome.</title>
        <authorList>
            <person name="Serra L."/>
            <person name="Macchietto M."/>
            <person name="Macias-Munoz A."/>
            <person name="McGill C.J."/>
            <person name="Rodriguez I.M."/>
            <person name="Rodriguez B."/>
            <person name="Murad R."/>
            <person name="Mortazavi A."/>
        </authorList>
    </citation>
    <scope>NUCLEOTIDE SEQUENCE [LARGE SCALE GENOMIC DNA]</scope>
    <source>
        <strain evidence="9 10">ALL</strain>
    </source>
</reference>
<accession>A0A4U5LQR5</accession>
<comment type="similarity">
    <text evidence="2 8">Belongs to the glycosyltransferase 92 family.</text>
</comment>
<evidence type="ECO:0000256" key="2">
    <source>
        <dbReference type="ARBA" id="ARBA00007647"/>
    </source>
</evidence>
<proteinExistence type="inferred from homology"/>
<sequence length="315" mass="36606">MYDKWQILFTILELYRFYGVDLIAVYVESIIAEAYNILKAYQERGFIAIHSAVKYENFEDLDYDPNLETEWNQQISAYQLCLYEYRETTDFIIFGDWDEVLIPLNTTNLHEELKILLGSFRMRRRSIFGGCRCRRIFVTKQASFDMGDLLSTVKAIDHFVAPKVAVIDELFPTLNKTQLAENFTTFIDQEGLYSNYVKLPSDLVYSDSFRQCYVNLYTTLDYPEWGICPNYLVCPQPEPEYPIPCVKLDIKFGKVALKEERSQVKQVGSKSSLSVTFNRASAEYTVRHRKTMKLINYVPSTGFHESIWASLAGNV</sequence>
<dbReference type="OrthoDB" id="5809216at2759"/>